<reference evidence="7" key="1">
    <citation type="journal article" date="2019" name="Int. J. Syst. Evol. Microbiol.">
        <title>The Global Catalogue of Microorganisms (GCM) 10K type strain sequencing project: providing services to taxonomists for standard genome sequencing and annotation.</title>
        <authorList>
            <consortium name="The Broad Institute Genomics Platform"/>
            <consortium name="The Broad Institute Genome Sequencing Center for Infectious Disease"/>
            <person name="Wu L."/>
            <person name="Ma J."/>
        </authorList>
    </citation>
    <scope>NUCLEOTIDE SEQUENCE [LARGE SCALE GENOMIC DNA]</scope>
    <source>
        <strain evidence="7">LMG 29247</strain>
    </source>
</reference>
<dbReference type="PANTHER" id="PTHR30427:SF1">
    <property type="entry name" value="TRANSCRIPTIONAL ACTIVATOR PROTEIN LYSR"/>
    <property type="match status" value="1"/>
</dbReference>
<comment type="similarity">
    <text evidence="1">Belongs to the LysR transcriptional regulatory family.</text>
</comment>
<sequence length="299" mass="32258">MPRALNPRQIEAFRAVMQTGTVTAAAEVLHTTQPSVSRLIAQLAHETRLRLFDQHHGRLRPTPEAQALLAVVERHFEGMDAIALQVAAIRRSGAGSLRIGCTPALALSVLPQIVPGFMRDRPEMHVKIETAGMSVLQTSLARGGHELVLTTQPVRRAGLDAEVLDERDMVAVMHPSHPLAQRARLHVRDLQGQVLLTLGENDSTWQQLRRALQQHAVETSGMVETNYSSTVCMMARGGAGVGIVNPYVATALGEGLAVRPIEPVSPVAVVMAFAAQSALSDAAADFAARVRRHFGAAQR</sequence>
<evidence type="ECO:0000256" key="1">
    <source>
        <dbReference type="ARBA" id="ARBA00009437"/>
    </source>
</evidence>
<protein>
    <submittedName>
        <fullName evidence="6">LysR substrate-binding domain-containing protein</fullName>
    </submittedName>
</protein>
<dbReference type="SUPFAM" id="SSF53850">
    <property type="entry name" value="Periplasmic binding protein-like II"/>
    <property type="match status" value="1"/>
</dbReference>
<feature type="domain" description="HTH lysR-type" evidence="5">
    <location>
        <begin position="5"/>
        <end position="62"/>
    </location>
</feature>
<accession>A0ABW4KT13</accession>
<organism evidence="6 7">
    <name type="scientific">Ottowia flava</name>
    <dbReference type="NCBI Taxonomy" id="2675430"/>
    <lineage>
        <taxon>Bacteria</taxon>
        <taxon>Pseudomonadati</taxon>
        <taxon>Pseudomonadota</taxon>
        <taxon>Betaproteobacteria</taxon>
        <taxon>Burkholderiales</taxon>
        <taxon>Comamonadaceae</taxon>
        <taxon>Ottowia</taxon>
    </lineage>
</organism>
<evidence type="ECO:0000256" key="2">
    <source>
        <dbReference type="ARBA" id="ARBA00023015"/>
    </source>
</evidence>
<dbReference type="InterPro" id="IPR005119">
    <property type="entry name" value="LysR_subst-bd"/>
</dbReference>
<dbReference type="Gene3D" id="3.40.190.290">
    <property type="match status" value="1"/>
</dbReference>
<dbReference type="RefSeq" id="WP_147911974.1">
    <property type="nucleotide sequence ID" value="NZ_JBHUEJ010000015.1"/>
</dbReference>
<dbReference type="SUPFAM" id="SSF46785">
    <property type="entry name" value="Winged helix' DNA-binding domain"/>
    <property type="match status" value="1"/>
</dbReference>
<evidence type="ECO:0000313" key="7">
    <source>
        <dbReference type="Proteomes" id="UP001597304"/>
    </source>
</evidence>
<dbReference type="InterPro" id="IPR036388">
    <property type="entry name" value="WH-like_DNA-bd_sf"/>
</dbReference>
<keyword evidence="4" id="KW-0804">Transcription</keyword>
<proteinExistence type="inferred from homology"/>
<evidence type="ECO:0000256" key="4">
    <source>
        <dbReference type="ARBA" id="ARBA00023163"/>
    </source>
</evidence>
<keyword evidence="2" id="KW-0805">Transcription regulation</keyword>
<dbReference type="InterPro" id="IPR036390">
    <property type="entry name" value="WH_DNA-bd_sf"/>
</dbReference>
<dbReference type="InterPro" id="IPR000847">
    <property type="entry name" value="LysR_HTH_N"/>
</dbReference>
<dbReference type="Pfam" id="PF03466">
    <property type="entry name" value="LysR_substrate"/>
    <property type="match status" value="1"/>
</dbReference>
<dbReference type="EMBL" id="JBHUEJ010000015">
    <property type="protein sequence ID" value="MFD1710217.1"/>
    <property type="molecule type" value="Genomic_DNA"/>
</dbReference>
<evidence type="ECO:0000313" key="6">
    <source>
        <dbReference type="EMBL" id="MFD1710217.1"/>
    </source>
</evidence>
<keyword evidence="3" id="KW-0238">DNA-binding</keyword>
<dbReference type="PROSITE" id="PS50931">
    <property type="entry name" value="HTH_LYSR"/>
    <property type="match status" value="1"/>
</dbReference>
<dbReference type="Gene3D" id="1.10.10.10">
    <property type="entry name" value="Winged helix-like DNA-binding domain superfamily/Winged helix DNA-binding domain"/>
    <property type="match status" value="1"/>
</dbReference>
<evidence type="ECO:0000259" key="5">
    <source>
        <dbReference type="PROSITE" id="PS50931"/>
    </source>
</evidence>
<gene>
    <name evidence="6" type="ORF">ACFSF0_06350</name>
</gene>
<evidence type="ECO:0000256" key="3">
    <source>
        <dbReference type="ARBA" id="ARBA00023125"/>
    </source>
</evidence>
<comment type="caution">
    <text evidence="6">The sequence shown here is derived from an EMBL/GenBank/DDBJ whole genome shotgun (WGS) entry which is preliminary data.</text>
</comment>
<dbReference type="PANTHER" id="PTHR30427">
    <property type="entry name" value="TRANSCRIPTIONAL ACTIVATOR PROTEIN LYSR"/>
    <property type="match status" value="1"/>
</dbReference>
<dbReference type="Pfam" id="PF00126">
    <property type="entry name" value="HTH_1"/>
    <property type="match status" value="1"/>
</dbReference>
<keyword evidence="7" id="KW-1185">Reference proteome</keyword>
<name>A0ABW4KT13_9BURK</name>
<dbReference type="Proteomes" id="UP001597304">
    <property type="component" value="Unassembled WGS sequence"/>
</dbReference>